<protein>
    <submittedName>
        <fullName evidence="1">Uncharacterized protein</fullName>
    </submittedName>
</protein>
<evidence type="ECO:0000313" key="1">
    <source>
        <dbReference type="EMBL" id="KAI0059458.1"/>
    </source>
</evidence>
<gene>
    <name evidence="1" type="ORF">BV25DRAFT_1840310</name>
</gene>
<keyword evidence="2" id="KW-1185">Reference proteome</keyword>
<comment type="caution">
    <text evidence="1">The sequence shown here is derived from an EMBL/GenBank/DDBJ whole genome shotgun (WGS) entry which is preliminary data.</text>
</comment>
<sequence length="181" mass="19772">MFAQCRTFQPQDSAWSQAQRVEEGASEGSNVQARMLPTAKMAGAIAQVIPMYPESHYYQNGRGYGPDLDIGSQSEPRAPKRCPSCSDDYTLRAISSRAEVARIWHIIQSLAGPNCAVSDCQTFESPVYDGRRDDGLCTNAKLERLGHSCARGPDSAWASVAFKCKWAKACDTDVARDSSSI</sequence>
<accession>A0ACB8SSG8</accession>
<organism evidence="1 2">
    <name type="scientific">Artomyces pyxidatus</name>
    <dbReference type="NCBI Taxonomy" id="48021"/>
    <lineage>
        <taxon>Eukaryota</taxon>
        <taxon>Fungi</taxon>
        <taxon>Dikarya</taxon>
        <taxon>Basidiomycota</taxon>
        <taxon>Agaricomycotina</taxon>
        <taxon>Agaricomycetes</taxon>
        <taxon>Russulales</taxon>
        <taxon>Auriscalpiaceae</taxon>
        <taxon>Artomyces</taxon>
    </lineage>
</organism>
<name>A0ACB8SSG8_9AGAM</name>
<proteinExistence type="predicted"/>
<reference evidence="1" key="2">
    <citation type="journal article" date="2022" name="New Phytol.">
        <title>Evolutionary transition to the ectomycorrhizal habit in the genomes of a hyperdiverse lineage of mushroom-forming fungi.</title>
        <authorList>
            <person name="Looney B."/>
            <person name="Miyauchi S."/>
            <person name="Morin E."/>
            <person name="Drula E."/>
            <person name="Courty P.E."/>
            <person name="Kohler A."/>
            <person name="Kuo A."/>
            <person name="LaButti K."/>
            <person name="Pangilinan J."/>
            <person name="Lipzen A."/>
            <person name="Riley R."/>
            <person name="Andreopoulos W."/>
            <person name="He G."/>
            <person name="Johnson J."/>
            <person name="Nolan M."/>
            <person name="Tritt A."/>
            <person name="Barry K.W."/>
            <person name="Grigoriev I.V."/>
            <person name="Nagy L.G."/>
            <person name="Hibbett D."/>
            <person name="Henrissat B."/>
            <person name="Matheny P.B."/>
            <person name="Labbe J."/>
            <person name="Martin F.M."/>
        </authorList>
    </citation>
    <scope>NUCLEOTIDE SEQUENCE</scope>
    <source>
        <strain evidence="1">HHB10654</strain>
    </source>
</reference>
<dbReference type="EMBL" id="MU277226">
    <property type="protein sequence ID" value="KAI0059458.1"/>
    <property type="molecule type" value="Genomic_DNA"/>
</dbReference>
<evidence type="ECO:0000313" key="2">
    <source>
        <dbReference type="Proteomes" id="UP000814140"/>
    </source>
</evidence>
<dbReference type="Proteomes" id="UP000814140">
    <property type="component" value="Unassembled WGS sequence"/>
</dbReference>
<reference evidence="1" key="1">
    <citation type="submission" date="2021-03" db="EMBL/GenBank/DDBJ databases">
        <authorList>
            <consortium name="DOE Joint Genome Institute"/>
            <person name="Ahrendt S."/>
            <person name="Looney B.P."/>
            <person name="Miyauchi S."/>
            <person name="Morin E."/>
            <person name="Drula E."/>
            <person name="Courty P.E."/>
            <person name="Chicoki N."/>
            <person name="Fauchery L."/>
            <person name="Kohler A."/>
            <person name="Kuo A."/>
            <person name="Labutti K."/>
            <person name="Pangilinan J."/>
            <person name="Lipzen A."/>
            <person name="Riley R."/>
            <person name="Andreopoulos W."/>
            <person name="He G."/>
            <person name="Johnson J."/>
            <person name="Barry K.W."/>
            <person name="Grigoriev I.V."/>
            <person name="Nagy L."/>
            <person name="Hibbett D."/>
            <person name="Henrissat B."/>
            <person name="Matheny P.B."/>
            <person name="Labbe J."/>
            <person name="Martin F."/>
        </authorList>
    </citation>
    <scope>NUCLEOTIDE SEQUENCE</scope>
    <source>
        <strain evidence="1">HHB10654</strain>
    </source>
</reference>